<dbReference type="PANTHER" id="PTHR46601:SF2">
    <property type="entry name" value="UBIQUITIN-LIKE PROTEASE FAMILY PROFILE DOMAIN-CONTAINING PROTEIN"/>
    <property type="match status" value="1"/>
</dbReference>
<accession>A0AA88HJT8</accession>
<protein>
    <submittedName>
        <fullName evidence="1">Uncharacterized protein</fullName>
    </submittedName>
</protein>
<dbReference type="PANTHER" id="PTHR46601">
    <property type="entry name" value="ULP_PROTEASE DOMAIN-CONTAINING PROTEIN"/>
    <property type="match status" value="1"/>
</dbReference>
<reference evidence="1" key="1">
    <citation type="submission" date="2023-07" db="EMBL/GenBank/DDBJ databases">
        <title>Chromosome-level genome assembly of Artemia franciscana.</title>
        <authorList>
            <person name="Jo E."/>
        </authorList>
    </citation>
    <scope>NUCLEOTIDE SEQUENCE</scope>
    <source>
        <tissue evidence="1">Whole body</tissue>
    </source>
</reference>
<name>A0AA88HJT8_ARTSF</name>
<evidence type="ECO:0000313" key="1">
    <source>
        <dbReference type="EMBL" id="KAK2706981.1"/>
    </source>
</evidence>
<organism evidence="1 2">
    <name type="scientific">Artemia franciscana</name>
    <name type="common">Brine shrimp</name>
    <name type="synonym">Artemia sanfranciscana</name>
    <dbReference type="NCBI Taxonomy" id="6661"/>
    <lineage>
        <taxon>Eukaryota</taxon>
        <taxon>Metazoa</taxon>
        <taxon>Ecdysozoa</taxon>
        <taxon>Arthropoda</taxon>
        <taxon>Crustacea</taxon>
        <taxon>Branchiopoda</taxon>
        <taxon>Anostraca</taxon>
        <taxon>Artemiidae</taxon>
        <taxon>Artemia</taxon>
    </lineage>
</organism>
<evidence type="ECO:0000313" key="2">
    <source>
        <dbReference type="Proteomes" id="UP001187531"/>
    </source>
</evidence>
<dbReference type="AlphaFoldDB" id="A0AA88HJT8"/>
<keyword evidence="2" id="KW-1185">Reference proteome</keyword>
<proteinExistence type="predicted"/>
<gene>
    <name evidence="1" type="ORF">QYM36_014865</name>
</gene>
<sequence>MEPKKKKSYGEIYKDYRKSLKEKNPDYLAKKKNDHKGLAIQYHTKDFWNKVAYFVIQMKIHYIWQNRCGECANGEKVTVDIELDKKITWRQCMNVDEISNDGKKRSSLKNIVEKGNAKDIPGIECEIIWTDSPSSEFKNKFTVQFLKKLSEEHNVPFFWKYFATSHGKGVVSGIRGNAKSLVRRSVISKGFNAMVVQSYNDFACAANGLVNKQLSIIFHRNRLISIETVMTCERYGTNNTLSMVTPKSAEVNDSLAIGGWYVIKYNDEEFPRKVISKIGDEYEVSVLHIAGEKTF</sequence>
<comment type="caution">
    <text evidence="1">The sequence shown here is derived from an EMBL/GenBank/DDBJ whole genome shotgun (WGS) entry which is preliminary data.</text>
</comment>
<dbReference type="Proteomes" id="UP001187531">
    <property type="component" value="Unassembled WGS sequence"/>
</dbReference>
<dbReference type="EMBL" id="JAVRJZ010000019">
    <property type="protein sequence ID" value="KAK2706981.1"/>
    <property type="molecule type" value="Genomic_DNA"/>
</dbReference>